<dbReference type="OrthoDB" id="5615858at2"/>
<sequence>MAKSINLKILPQIYAIARLEPTEEIPRWADGPGFVSISRTDDELSIVCLEARVPDDVRKDGGWSCLKLLGPFAFGETGIVLSVIRPLSENGIGIFVVSTFDGDHLLVKTDDLEKARALLSEAGHIITGA</sequence>
<feature type="domain" description="A9CJY8-like N-terminal" evidence="2">
    <location>
        <begin position="13"/>
        <end position="56"/>
    </location>
</feature>
<dbReference type="InterPro" id="IPR027795">
    <property type="entry name" value="CASTOR_ACT_dom"/>
</dbReference>
<evidence type="ECO:0000259" key="2">
    <source>
        <dbReference type="Pfam" id="PF21631"/>
    </source>
</evidence>
<dbReference type="STRING" id="1367849.GCA_000518585_02671"/>
<keyword evidence="6" id="KW-1185">Reference proteome</keyword>
<evidence type="ECO:0000313" key="5">
    <source>
        <dbReference type="Proteomes" id="UP000298545"/>
    </source>
</evidence>
<dbReference type="AlphaFoldDB" id="A0A4D7DPT6"/>
<dbReference type="PIRSF" id="PIRSF008459">
    <property type="entry name" value="UCP008459"/>
    <property type="match status" value="1"/>
</dbReference>
<name>A0A4D7DPT6_9HYPH</name>
<dbReference type="PANTHER" id="PTHR31131:SF6">
    <property type="entry name" value="CASTOR ACT DOMAIN-CONTAINING PROTEIN"/>
    <property type="match status" value="1"/>
</dbReference>
<dbReference type="InterPro" id="IPR045865">
    <property type="entry name" value="ACT-like_dom_sf"/>
</dbReference>
<reference evidence="4 6" key="2">
    <citation type="submission" date="2021-03" db="EMBL/GenBank/DDBJ databases">
        <title>Rapid diversification of plasmids in a genus of pathogenic and nitrogen fixing bacteria.</title>
        <authorList>
            <person name="Weisberg A.J."/>
            <person name="Miller M."/>
            <person name="Ream W."/>
            <person name="Grunwald N.J."/>
            <person name="Chang J.H."/>
        </authorList>
    </citation>
    <scope>NUCLEOTIDE SEQUENCE [LARGE SCALE GENOMIC DNA]</scope>
    <source>
        <strain evidence="4 6">AF3.44</strain>
    </source>
</reference>
<gene>
    <name evidence="3" type="ORF">CFBP5473_10375</name>
    <name evidence="4" type="ORF">J5285_09350</name>
</gene>
<dbReference type="Proteomes" id="UP000298545">
    <property type="component" value="Chromosome circular"/>
</dbReference>
<organism evidence="3 5">
    <name type="scientific">Agrobacterium larrymoorei</name>
    <dbReference type="NCBI Taxonomy" id="160699"/>
    <lineage>
        <taxon>Bacteria</taxon>
        <taxon>Pseudomonadati</taxon>
        <taxon>Pseudomonadota</taxon>
        <taxon>Alphaproteobacteria</taxon>
        <taxon>Hyphomicrobiales</taxon>
        <taxon>Rhizobiaceae</taxon>
        <taxon>Rhizobium/Agrobacterium group</taxon>
        <taxon>Agrobacterium</taxon>
    </lineage>
</organism>
<dbReference type="SUPFAM" id="SSF55021">
    <property type="entry name" value="ACT-like"/>
    <property type="match status" value="2"/>
</dbReference>
<dbReference type="EMBL" id="CP072167">
    <property type="protein sequence ID" value="QYA06268.1"/>
    <property type="molecule type" value="Genomic_DNA"/>
</dbReference>
<evidence type="ECO:0000313" key="6">
    <source>
        <dbReference type="Proteomes" id="UP000826513"/>
    </source>
</evidence>
<dbReference type="RefSeq" id="WP_027675423.1">
    <property type="nucleotide sequence ID" value="NZ_CP039691.1"/>
</dbReference>
<reference evidence="3 5" key="1">
    <citation type="submission" date="2019-04" db="EMBL/GenBank/DDBJ databases">
        <title>Complete genome sequence of Agrobacterium larrymoorei CFBP5473.</title>
        <authorList>
            <person name="Haryono M."/>
            <person name="Chou L."/>
            <person name="Lin Y.-C."/>
            <person name="Lai E.-M."/>
            <person name="Kuo C.-H."/>
        </authorList>
    </citation>
    <scope>NUCLEOTIDE SEQUENCE [LARGE SCALE GENOMIC DNA]</scope>
    <source>
        <strain evidence="3 5">CFBP5473</strain>
    </source>
</reference>
<dbReference type="Pfam" id="PF13840">
    <property type="entry name" value="ACT_7"/>
    <property type="match status" value="1"/>
</dbReference>
<dbReference type="KEGG" id="alf:CFBP5473_10375"/>
<dbReference type="PANTHER" id="PTHR31131">
    <property type="entry name" value="CHROMOSOME 1, WHOLE GENOME SHOTGUN SEQUENCE"/>
    <property type="match status" value="1"/>
</dbReference>
<dbReference type="InterPro" id="IPR016540">
    <property type="entry name" value="UCP008459"/>
</dbReference>
<accession>A0A4D7DPT6</accession>
<dbReference type="Proteomes" id="UP000826513">
    <property type="component" value="Chromosome 1"/>
</dbReference>
<dbReference type="EMBL" id="CP039691">
    <property type="protein sequence ID" value="QCI98278.1"/>
    <property type="molecule type" value="Genomic_DNA"/>
</dbReference>
<evidence type="ECO:0000313" key="3">
    <source>
        <dbReference type="EMBL" id="QCI98278.1"/>
    </source>
</evidence>
<dbReference type="Pfam" id="PF21631">
    <property type="entry name" value="A9CJY8-like_N"/>
    <property type="match status" value="1"/>
</dbReference>
<evidence type="ECO:0000313" key="4">
    <source>
        <dbReference type="EMBL" id="QYA06268.1"/>
    </source>
</evidence>
<proteinExistence type="predicted"/>
<dbReference type="InterPro" id="IPR049447">
    <property type="entry name" value="A9CJY8-like_N"/>
</dbReference>
<dbReference type="Gene3D" id="3.30.2130.10">
    <property type="entry name" value="VC0802-like"/>
    <property type="match status" value="1"/>
</dbReference>
<evidence type="ECO:0000259" key="1">
    <source>
        <dbReference type="Pfam" id="PF13840"/>
    </source>
</evidence>
<feature type="domain" description="CASTOR ACT" evidence="1">
    <location>
        <begin position="61"/>
        <end position="120"/>
    </location>
</feature>
<protein>
    <submittedName>
        <fullName evidence="3">ACT domain-containing protein</fullName>
    </submittedName>
</protein>
<dbReference type="InterPro" id="IPR051719">
    <property type="entry name" value="CASTOR_mTORC1"/>
</dbReference>